<feature type="domain" description="Glycosyl transferase family 1" evidence="3">
    <location>
        <begin position="195"/>
        <end position="358"/>
    </location>
</feature>
<comment type="caution">
    <text evidence="4">The sequence shown here is derived from an EMBL/GenBank/DDBJ whole genome shotgun (WGS) entry which is preliminary data.</text>
</comment>
<evidence type="ECO:0000256" key="1">
    <source>
        <dbReference type="ARBA" id="ARBA00022679"/>
    </source>
</evidence>
<proteinExistence type="predicted"/>
<keyword evidence="2" id="KW-1133">Transmembrane helix</keyword>
<dbReference type="Proteomes" id="UP000285650">
    <property type="component" value="Unassembled WGS sequence"/>
</dbReference>
<dbReference type="Pfam" id="PF00534">
    <property type="entry name" value="Glycos_transf_1"/>
    <property type="match status" value="1"/>
</dbReference>
<keyword evidence="1 4" id="KW-0808">Transferase</keyword>
<accession>A0A414LKG8</accession>
<feature type="transmembrane region" description="Helical" evidence="2">
    <location>
        <begin position="61"/>
        <end position="81"/>
    </location>
</feature>
<dbReference type="InterPro" id="IPR001296">
    <property type="entry name" value="Glyco_trans_1"/>
</dbReference>
<dbReference type="Gene3D" id="3.40.50.2000">
    <property type="entry name" value="Glycogen Phosphorylase B"/>
    <property type="match status" value="2"/>
</dbReference>
<dbReference type="SUPFAM" id="SSF53756">
    <property type="entry name" value="UDP-Glycosyltransferase/glycogen phosphorylase"/>
    <property type="match status" value="1"/>
</dbReference>
<reference evidence="4 5" key="1">
    <citation type="submission" date="2018-08" db="EMBL/GenBank/DDBJ databases">
        <title>A genome reference for cultivated species of the human gut microbiota.</title>
        <authorList>
            <person name="Zou Y."/>
            <person name="Xue W."/>
            <person name="Luo G."/>
        </authorList>
    </citation>
    <scope>NUCLEOTIDE SEQUENCE [LARGE SCALE GENOMIC DNA]</scope>
    <source>
        <strain evidence="4 5">AM27-17</strain>
    </source>
</reference>
<sequence length="375" mass="42951">MKSKVIIVNQSTGYLMVDVVNAYSQEYDEVVLLAGKVEEHSRILSSKVFLYNIKTYNKKNIFYRIVTWLISFFQSFFYLLFHGKGAMVVYVTNPPLSYFSSLFLKNKFIIVEYDIYPDALKNIGIRDNSLIFKLWTKINRKVFKKADCIITLSNGMANLLSKYVNNSKIKVIPNWGSITMNPVSKVDNPFIKEHHLESKFVVMYSGNIGYTHHVETIVELASLLRNEPDIHFMIIGDGGKKADLIKLAETQRLINCTFLDWLPADKIVYSLSSADLSVVTLTDDTAFVSVPSKTYNILSVGSPMLCVAPEKSEIGQLVKKERCGKCYDKSHVEEMMNFILQLKSDKKYYTEMTKNALKASTHYTFANANEYVYYK</sequence>
<dbReference type="GO" id="GO:0016757">
    <property type="term" value="F:glycosyltransferase activity"/>
    <property type="evidence" value="ECO:0007669"/>
    <property type="project" value="InterPro"/>
</dbReference>
<gene>
    <name evidence="4" type="ORF">DW712_00015</name>
</gene>
<keyword evidence="2" id="KW-0812">Transmembrane</keyword>
<dbReference type="RefSeq" id="WP_118220399.1">
    <property type="nucleotide sequence ID" value="NZ_JADNIJ010000001.1"/>
</dbReference>
<keyword evidence="2" id="KW-0472">Membrane</keyword>
<name>A0A414LKG8_9BACE</name>
<protein>
    <submittedName>
        <fullName evidence="4">Glycosyltransferase WbuB</fullName>
    </submittedName>
</protein>
<dbReference type="AlphaFoldDB" id="A0A414LKG8"/>
<evidence type="ECO:0000259" key="3">
    <source>
        <dbReference type="Pfam" id="PF00534"/>
    </source>
</evidence>
<dbReference type="CDD" id="cd03794">
    <property type="entry name" value="GT4_WbuB-like"/>
    <property type="match status" value="1"/>
</dbReference>
<dbReference type="GO" id="GO:0009103">
    <property type="term" value="P:lipopolysaccharide biosynthetic process"/>
    <property type="evidence" value="ECO:0007669"/>
    <property type="project" value="TreeGrafter"/>
</dbReference>
<evidence type="ECO:0000256" key="2">
    <source>
        <dbReference type="SAM" id="Phobius"/>
    </source>
</evidence>
<dbReference type="EMBL" id="QSKV01000001">
    <property type="protein sequence ID" value="RHE95147.1"/>
    <property type="molecule type" value="Genomic_DNA"/>
</dbReference>
<dbReference type="PANTHER" id="PTHR46401:SF2">
    <property type="entry name" value="GLYCOSYLTRANSFERASE WBBK-RELATED"/>
    <property type="match status" value="1"/>
</dbReference>
<evidence type="ECO:0000313" key="5">
    <source>
        <dbReference type="Proteomes" id="UP000285650"/>
    </source>
</evidence>
<organism evidence="4 5">
    <name type="scientific">Bacteroides intestinalis</name>
    <dbReference type="NCBI Taxonomy" id="329854"/>
    <lineage>
        <taxon>Bacteria</taxon>
        <taxon>Pseudomonadati</taxon>
        <taxon>Bacteroidota</taxon>
        <taxon>Bacteroidia</taxon>
        <taxon>Bacteroidales</taxon>
        <taxon>Bacteroidaceae</taxon>
        <taxon>Bacteroides</taxon>
    </lineage>
</organism>
<evidence type="ECO:0000313" key="4">
    <source>
        <dbReference type="EMBL" id="RHE95147.1"/>
    </source>
</evidence>
<dbReference type="PANTHER" id="PTHR46401">
    <property type="entry name" value="GLYCOSYLTRANSFERASE WBBK-RELATED"/>
    <property type="match status" value="1"/>
</dbReference>